<dbReference type="Pfam" id="PF09339">
    <property type="entry name" value="HTH_IclR"/>
    <property type="match status" value="1"/>
</dbReference>
<reference evidence="6 7" key="1">
    <citation type="submission" date="2018-05" db="EMBL/GenBank/DDBJ databases">
        <title>complete genome sequence of Aquabacterium olei NBRC 110486.</title>
        <authorList>
            <person name="Tang B."/>
            <person name="Chang J."/>
            <person name="Zhang L."/>
            <person name="Yang H."/>
        </authorList>
    </citation>
    <scope>NUCLEOTIDE SEQUENCE [LARGE SCALE GENOMIC DNA]</scope>
    <source>
        <strain evidence="6 7">NBRC 110486</strain>
    </source>
</reference>
<dbReference type="GO" id="GO:0003700">
    <property type="term" value="F:DNA-binding transcription factor activity"/>
    <property type="evidence" value="ECO:0007669"/>
    <property type="project" value="TreeGrafter"/>
</dbReference>
<dbReference type="OrthoDB" id="5401369at2"/>
<dbReference type="Gene3D" id="1.10.10.10">
    <property type="entry name" value="Winged helix-like DNA-binding domain superfamily/Winged helix DNA-binding domain"/>
    <property type="match status" value="1"/>
</dbReference>
<name>A0A2U8FN01_9BURK</name>
<evidence type="ECO:0000256" key="3">
    <source>
        <dbReference type="ARBA" id="ARBA00023163"/>
    </source>
</evidence>
<keyword evidence="2" id="KW-0238">DNA-binding</keyword>
<feature type="domain" description="HTH iclR-type" evidence="4">
    <location>
        <begin position="19"/>
        <end position="81"/>
    </location>
</feature>
<dbReference type="InterPro" id="IPR050707">
    <property type="entry name" value="HTH_MetabolicPath_Reg"/>
</dbReference>
<dbReference type="SUPFAM" id="SSF55781">
    <property type="entry name" value="GAF domain-like"/>
    <property type="match status" value="1"/>
</dbReference>
<dbReference type="PANTHER" id="PTHR30136:SF33">
    <property type="entry name" value="TRANSCRIPTIONAL REGULATORY PROTEIN"/>
    <property type="match status" value="1"/>
</dbReference>
<dbReference type="RefSeq" id="WP_109034323.1">
    <property type="nucleotide sequence ID" value="NZ_CP029210.1"/>
</dbReference>
<dbReference type="AlphaFoldDB" id="A0A2U8FN01"/>
<keyword evidence="7" id="KW-1185">Reference proteome</keyword>
<dbReference type="InterPro" id="IPR029016">
    <property type="entry name" value="GAF-like_dom_sf"/>
</dbReference>
<evidence type="ECO:0000256" key="2">
    <source>
        <dbReference type="ARBA" id="ARBA00023125"/>
    </source>
</evidence>
<dbReference type="GO" id="GO:0045892">
    <property type="term" value="P:negative regulation of DNA-templated transcription"/>
    <property type="evidence" value="ECO:0007669"/>
    <property type="project" value="TreeGrafter"/>
</dbReference>
<evidence type="ECO:0000313" key="6">
    <source>
        <dbReference type="EMBL" id="AWI52359.1"/>
    </source>
</evidence>
<evidence type="ECO:0000259" key="4">
    <source>
        <dbReference type="PROSITE" id="PS51077"/>
    </source>
</evidence>
<dbReference type="PROSITE" id="PS51078">
    <property type="entry name" value="ICLR_ED"/>
    <property type="match status" value="1"/>
</dbReference>
<dbReference type="PROSITE" id="PS51077">
    <property type="entry name" value="HTH_ICLR"/>
    <property type="match status" value="1"/>
</dbReference>
<feature type="domain" description="IclR-ED" evidence="5">
    <location>
        <begin position="82"/>
        <end position="265"/>
    </location>
</feature>
<evidence type="ECO:0000259" key="5">
    <source>
        <dbReference type="PROSITE" id="PS51078"/>
    </source>
</evidence>
<sequence>MHDPVAAADVAEKEDRHFVTALARGLEVLSCFRSGDKALGNQEIAKRCRLPKSTVSRLTYTLTRLGYLIQIEDSGKYRLGTATLALGSYMLARLDVRQLARPMMQELADHCKATVSLGTRDRLSMLYVENCRSSAALTLSVDVGSRIPIVNSALGRAYLAVTSEAERHEILERVREYDEQAWPAIQKGVETALADYRTLGCTRSFGDLQPHVNGIAVAFNPGGGLPCMAISCAGPAFSLSQEFLLDEARPRLIELVRKLEASAGRL</sequence>
<proteinExistence type="predicted"/>
<dbReference type="KEGG" id="aon:DEH84_02125"/>
<evidence type="ECO:0000256" key="1">
    <source>
        <dbReference type="ARBA" id="ARBA00023015"/>
    </source>
</evidence>
<dbReference type="SUPFAM" id="SSF46785">
    <property type="entry name" value="Winged helix' DNA-binding domain"/>
    <property type="match status" value="1"/>
</dbReference>
<dbReference type="InterPro" id="IPR036390">
    <property type="entry name" value="WH_DNA-bd_sf"/>
</dbReference>
<dbReference type="InterPro" id="IPR005471">
    <property type="entry name" value="Tscrpt_reg_IclR_N"/>
</dbReference>
<dbReference type="PANTHER" id="PTHR30136">
    <property type="entry name" value="HELIX-TURN-HELIX TRANSCRIPTIONAL REGULATOR, ICLR FAMILY"/>
    <property type="match status" value="1"/>
</dbReference>
<dbReference type="InterPro" id="IPR014757">
    <property type="entry name" value="Tscrpt_reg_IclR_C"/>
</dbReference>
<dbReference type="Proteomes" id="UP000244892">
    <property type="component" value="Chromosome"/>
</dbReference>
<keyword evidence="3" id="KW-0804">Transcription</keyword>
<keyword evidence="1" id="KW-0805">Transcription regulation</keyword>
<dbReference type="EMBL" id="CP029210">
    <property type="protein sequence ID" value="AWI52359.1"/>
    <property type="molecule type" value="Genomic_DNA"/>
</dbReference>
<organism evidence="6 7">
    <name type="scientific">Aquabacterium olei</name>
    <dbReference type="NCBI Taxonomy" id="1296669"/>
    <lineage>
        <taxon>Bacteria</taxon>
        <taxon>Pseudomonadati</taxon>
        <taxon>Pseudomonadota</taxon>
        <taxon>Betaproteobacteria</taxon>
        <taxon>Burkholderiales</taxon>
        <taxon>Aquabacterium</taxon>
    </lineage>
</organism>
<dbReference type="Gene3D" id="3.30.450.40">
    <property type="match status" value="1"/>
</dbReference>
<dbReference type="SMART" id="SM00346">
    <property type="entry name" value="HTH_ICLR"/>
    <property type="match status" value="1"/>
</dbReference>
<accession>A0A2U8FN01</accession>
<dbReference type="Pfam" id="PF01614">
    <property type="entry name" value="IclR_C"/>
    <property type="match status" value="1"/>
</dbReference>
<evidence type="ECO:0000313" key="7">
    <source>
        <dbReference type="Proteomes" id="UP000244892"/>
    </source>
</evidence>
<dbReference type="GO" id="GO:0003677">
    <property type="term" value="F:DNA binding"/>
    <property type="evidence" value="ECO:0007669"/>
    <property type="project" value="UniProtKB-KW"/>
</dbReference>
<gene>
    <name evidence="6" type="ORF">DEH84_02125</name>
</gene>
<dbReference type="FunFam" id="1.10.10.10:FF:000056">
    <property type="entry name" value="IclR family transcriptional regulator"/>
    <property type="match status" value="1"/>
</dbReference>
<protein>
    <submittedName>
        <fullName evidence="6">IclR family transcriptional regulator</fullName>
    </submittedName>
</protein>
<dbReference type="InterPro" id="IPR036388">
    <property type="entry name" value="WH-like_DNA-bd_sf"/>
</dbReference>